<dbReference type="NCBIfam" id="TIGR00426">
    <property type="entry name" value="competence protein ComEA helix-hairpin-helix repeat region"/>
    <property type="match status" value="1"/>
</dbReference>
<dbReference type="EMBL" id="ACIP02000001">
    <property type="protein sequence ID" value="EEP29159.1"/>
    <property type="molecule type" value="Genomic_DNA"/>
</dbReference>
<dbReference type="PANTHER" id="PTHR21180:SF32">
    <property type="entry name" value="ENDONUCLEASE_EXONUCLEASE_PHOSPHATASE FAMILY DOMAIN-CONTAINING PROTEIN 1"/>
    <property type="match status" value="1"/>
</dbReference>
<evidence type="ECO:0000256" key="1">
    <source>
        <dbReference type="SAM" id="MobiDB-lite"/>
    </source>
</evidence>
<keyword evidence="5" id="KW-1185">Reference proteome</keyword>
<feature type="signal peptide" evidence="2">
    <location>
        <begin position="1"/>
        <end position="22"/>
    </location>
</feature>
<dbReference type="InterPro" id="IPR019554">
    <property type="entry name" value="Soluble_ligand-bd"/>
</dbReference>
<dbReference type="InterPro" id="IPR010994">
    <property type="entry name" value="RuvA_2-like"/>
</dbReference>
<feature type="domain" description="Helix-hairpin-helix DNA-binding motif class 1" evidence="3">
    <location>
        <begin position="191"/>
        <end position="210"/>
    </location>
</feature>
<dbReference type="Gene3D" id="3.10.20.600">
    <property type="match status" value="1"/>
</dbReference>
<dbReference type="Gene3D" id="1.10.150.310">
    <property type="entry name" value="Tex RuvX-like domain-like"/>
    <property type="match status" value="1"/>
</dbReference>
<evidence type="ECO:0000313" key="5">
    <source>
        <dbReference type="Proteomes" id="UP000003494"/>
    </source>
</evidence>
<sequence>MKIRRYLMCGFLLMALCLSSCARGSFLQSREIKQGEEGADSKEQARDTGRGENSGTNQTEGDRTDTGGIWVQIQGAVERPGVYSLPRDSRLKDLLEAAGGFGRDADTEKVNQAARLEDGAMYRVPRQGEGQNSSEEGQSSENAQTGSGSSSKVNINRADRDQLMSLPGIGAGKADAIIAYRRKQGAFARREDIMKVPGLKAAVYAKIKDRITVN</sequence>
<dbReference type="GO" id="GO:0015627">
    <property type="term" value="C:type II protein secretion system complex"/>
    <property type="evidence" value="ECO:0007669"/>
    <property type="project" value="TreeGrafter"/>
</dbReference>
<dbReference type="InterPro" id="IPR051675">
    <property type="entry name" value="Endo/Exo/Phosphatase_dom_1"/>
</dbReference>
<feature type="domain" description="Helix-hairpin-helix DNA-binding motif class 1" evidence="3">
    <location>
        <begin position="161"/>
        <end position="180"/>
    </location>
</feature>
<dbReference type="GO" id="GO:0006281">
    <property type="term" value="P:DNA repair"/>
    <property type="evidence" value="ECO:0007669"/>
    <property type="project" value="InterPro"/>
</dbReference>
<dbReference type="STRING" id="626523.GCWU000342_00512"/>
<dbReference type="PANTHER" id="PTHR21180">
    <property type="entry name" value="ENDONUCLEASE/EXONUCLEASE/PHOSPHATASE FAMILY DOMAIN-CONTAINING PROTEIN 1"/>
    <property type="match status" value="1"/>
</dbReference>
<dbReference type="GO" id="GO:0015628">
    <property type="term" value="P:protein secretion by the type II secretion system"/>
    <property type="evidence" value="ECO:0007669"/>
    <property type="project" value="TreeGrafter"/>
</dbReference>
<organism evidence="4 5">
    <name type="scientific">Shuttleworthella satelles DSM 14600</name>
    <dbReference type="NCBI Taxonomy" id="626523"/>
    <lineage>
        <taxon>Bacteria</taxon>
        <taxon>Bacillati</taxon>
        <taxon>Bacillota</taxon>
        <taxon>Clostridia</taxon>
        <taxon>Lachnospirales</taxon>
        <taxon>Lachnospiraceae</taxon>
        <taxon>Shuttleworthella</taxon>
    </lineage>
</organism>
<evidence type="ECO:0000256" key="2">
    <source>
        <dbReference type="SAM" id="SignalP"/>
    </source>
</evidence>
<dbReference type="SMART" id="SM00278">
    <property type="entry name" value="HhH1"/>
    <property type="match status" value="2"/>
</dbReference>
<dbReference type="HOGENOM" id="CLU_052011_1_2_9"/>
<keyword evidence="2" id="KW-0732">Signal</keyword>
<dbReference type="SUPFAM" id="SSF47781">
    <property type="entry name" value="RuvA domain 2-like"/>
    <property type="match status" value="1"/>
</dbReference>
<accession>C4G962</accession>
<dbReference type="InterPro" id="IPR004509">
    <property type="entry name" value="Competence_ComEA_HhH"/>
</dbReference>
<feature type="compositionally biased region" description="Basic and acidic residues" evidence="1">
    <location>
        <begin position="33"/>
        <end position="50"/>
    </location>
</feature>
<feature type="region of interest" description="Disordered" evidence="1">
    <location>
        <begin position="33"/>
        <end position="67"/>
    </location>
</feature>
<dbReference type="GO" id="GO:0003677">
    <property type="term" value="F:DNA binding"/>
    <property type="evidence" value="ECO:0007669"/>
    <property type="project" value="InterPro"/>
</dbReference>
<protein>
    <submittedName>
        <fullName evidence="4">ComEA protein</fullName>
    </submittedName>
</protein>
<feature type="compositionally biased region" description="Polar residues" evidence="1">
    <location>
        <begin position="143"/>
        <end position="153"/>
    </location>
</feature>
<dbReference type="Pfam" id="PF10531">
    <property type="entry name" value="SLBB"/>
    <property type="match status" value="1"/>
</dbReference>
<evidence type="ECO:0000259" key="3">
    <source>
        <dbReference type="SMART" id="SM00278"/>
    </source>
</evidence>
<feature type="region of interest" description="Disordered" evidence="1">
    <location>
        <begin position="115"/>
        <end position="153"/>
    </location>
</feature>
<feature type="compositionally biased region" description="Low complexity" evidence="1">
    <location>
        <begin position="127"/>
        <end position="142"/>
    </location>
</feature>
<gene>
    <name evidence="4" type="ORF">GCWU000342_00512</name>
</gene>
<feature type="chain" id="PRO_5039042945" evidence="2">
    <location>
        <begin position="23"/>
        <end position="214"/>
    </location>
</feature>
<dbReference type="eggNOG" id="COG1555">
    <property type="taxonomic scope" value="Bacteria"/>
</dbReference>
<proteinExistence type="predicted"/>
<evidence type="ECO:0000313" key="4">
    <source>
        <dbReference type="EMBL" id="EEP29159.1"/>
    </source>
</evidence>
<name>C4G962_9FIRM</name>
<dbReference type="RefSeq" id="WP_006905547.1">
    <property type="nucleotide sequence ID" value="NZ_GG665866.1"/>
</dbReference>
<reference evidence="4" key="1">
    <citation type="submission" date="2009-04" db="EMBL/GenBank/DDBJ databases">
        <authorList>
            <person name="Weinstock G."/>
            <person name="Sodergren E."/>
            <person name="Clifton S."/>
            <person name="Fulton L."/>
            <person name="Fulton B."/>
            <person name="Courtney L."/>
            <person name="Fronick C."/>
            <person name="Harrison M."/>
            <person name="Strong C."/>
            <person name="Farmer C."/>
            <person name="Delahaunty K."/>
            <person name="Markovic C."/>
            <person name="Hall O."/>
            <person name="Minx P."/>
            <person name="Tomlinson C."/>
            <person name="Mitreva M."/>
            <person name="Nelson J."/>
            <person name="Hou S."/>
            <person name="Wollam A."/>
            <person name="Pepin K.H."/>
            <person name="Johnson M."/>
            <person name="Bhonagiri V."/>
            <person name="Nash W.E."/>
            <person name="Warren W."/>
            <person name="Chinwalla A."/>
            <person name="Mardis E.R."/>
            <person name="Wilson R.K."/>
        </authorList>
    </citation>
    <scope>NUCLEOTIDE SEQUENCE [LARGE SCALE GENOMIC DNA]</scope>
    <source>
        <strain evidence="4">DSM 14600</strain>
    </source>
</reference>
<dbReference type="AlphaFoldDB" id="C4G962"/>
<dbReference type="Proteomes" id="UP000003494">
    <property type="component" value="Unassembled WGS sequence"/>
</dbReference>
<dbReference type="InterPro" id="IPR003583">
    <property type="entry name" value="Hlx-hairpin-Hlx_DNA-bd_motif"/>
</dbReference>
<comment type="caution">
    <text evidence="4">The sequence shown here is derived from an EMBL/GenBank/DDBJ whole genome shotgun (WGS) entry which is preliminary data.</text>
</comment>
<dbReference type="Pfam" id="PF12836">
    <property type="entry name" value="HHH_3"/>
    <property type="match status" value="1"/>
</dbReference>